<dbReference type="Pfam" id="PF00430">
    <property type="entry name" value="ATP-synt_B"/>
    <property type="match status" value="1"/>
</dbReference>
<comment type="caution">
    <text evidence="17">The sequence shown here is derived from an EMBL/GenBank/DDBJ whole genome shotgun (WGS) entry which is preliminary data.</text>
</comment>
<keyword evidence="3 14" id="KW-0813">Transport</keyword>
<organism evidence="17 20">
    <name type="scientific">Carbonactinospora thermoautotrophica</name>
    <dbReference type="NCBI Taxonomy" id="1469144"/>
    <lineage>
        <taxon>Bacteria</taxon>
        <taxon>Bacillati</taxon>
        <taxon>Actinomycetota</taxon>
        <taxon>Actinomycetes</taxon>
        <taxon>Kitasatosporales</taxon>
        <taxon>Carbonactinosporaceae</taxon>
        <taxon>Carbonactinospora</taxon>
    </lineage>
</organism>
<evidence type="ECO:0000256" key="10">
    <source>
        <dbReference type="ARBA" id="ARBA00023136"/>
    </source>
</evidence>
<dbReference type="GO" id="GO:0045259">
    <property type="term" value="C:proton-transporting ATP synthase complex"/>
    <property type="evidence" value="ECO:0007669"/>
    <property type="project" value="UniProtKB-KW"/>
</dbReference>
<reference evidence="19" key="1">
    <citation type="submission" date="2015-02" db="EMBL/GenBank/DDBJ databases">
        <title>Physiological reanalysis, assessment of diazotrophy, and genome sequences of multiple isolates of Streptomyces thermoautotrophicus.</title>
        <authorList>
            <person name="MacKellar D.C."/>
            <person name="Lieber L."/>
            <person name="Norman J."/>
            <person name="Bolger A."/>
            <person name="Tobin C."/>
            <person name="Murray J.W."/>
            <person name="Friesen M."/>
            <person name="Prell J."/>
        </authorList>
    </citation>
    <scope>NUCLEOTIDE SEQUENCE [LARGE SCALE GENOMIC DNA]</scope>
    <source>
        <strain evidence="19">UBT1</strain>
    </source>
</reference>
<keyword evidence="4 14" id="KW-1003">Cell membrane</keyword>
<comment type="subunit">
    <text evidence="13 14">F-type ATPases have 2 components, F(1) - the catalytic core - and F(0) - the membrane proton channel. F(1) has five subunits: alpha(3), beta(3), gamma(1), delta(1), epsilon(1). F(0) has three main subunits: a(1), b(2) and c(10-14). The alpha and beta chains form an alternating ring which encloses part of the gamma chain. F(1) is attached to F(0) by a central stalk formed by the gamma and epsilon chains, while a peripheral stalk is formed by the delta and b chains.</text>
</comment>
<dbReference type="InterPro" id="IPR028987">
    <property type="entry name" value="ATP_synth_B-like_membr_sf"/>
</dbReference>
<dbReference type="AlphaFoldDB" id="A0A132N1S3"/>
<feature type="transmembrane region" description="Helical" evidence="14">
    <location>
        <begin position="25"/>
        <end position="44"/>
    </location>
</feature>
<evidence type="ECO:0000256" key="8">
    <source>
        <dbReference type="ARBA" id="ARBA00022989"/>
    </source>
</evidence>
<evidence type="ECO:0000256" key="9">
    <source>
        <dbReference type="ARBA" id="ARBA00023065"/>
    </source>
</evidence>
<name>A0A132N1S3_9ACTN</name>
<dbReference type="Proteomes" id="UP000070598">
    <property type="component" value="Unassembled WGS sequence"/>
</dbReference>
<evidence type="ECO:0000313" key="17">
    <source>
        <dbReference type="EMBL" id="KWX04078.1"/>
    </source>
</evidence>
<keyword evidence="6 14" id="KW-0812">Transmembrane</keyword>
<evidence type="ECO:0000313" key="19">
    <source>
        <dbReference type="Proteomes" id="UP000070598"/>
    </source>
</evidence>
<comment type="function">
    <text evidence="12 14">F(1)F(0) ATP synthase produces ATP from ADP in the presence of a proton or sodium gradient. F-type ATPases consist of two structural domains, F(1) containing the extramembraneous catalytic core and F(0) containing the membrane proton channel, linked together by a central stalk and a peripheral stalk. During catalysis, ATP synthesis in the catalytic domain of F(1) is coupled via a rotary mechanism of the central stalk subunits to proton translocation.</text>
</comment>
<keyword evidence="9 14" id="KW-0406">Ion transport</keyword>
<feature type="coiled-coil region" evidence="16">
    <location>
        <begin position="48"/>
        <end position="144"/>
    </location>
</feature>
<evidence type="ECO:0000256" key="14">
    <source>
        <dbReference type="HAMAP-Rule" id="MF_01398"/>
    </source>
</evidence>
<evidence type="ECO:0000313" key="20">
    <source>
        <dbReference type="Proteomes" id="UP000070659"/>
    </source>
</evidence>
<evidence type="ECO:0000256" key="12">
    <source>
        <dbReference type="ARBA" id="ARBA00025198"/>
    </source>
</evidence>
<comment type="function">
    <text evidence="14">Component of the F(0) channel, it forms part of the peripheral stalk, linking F(1) to F(0).</text>
</comment>
<sequence length="187" mass="20649">MTPTDIALLAAEENKNPLLPAAPDLVWGGICFVILLLLFWKYALPRLQQVLDERTANIEKKLEQAERERAEAQALLEQYREQLAEARQEAARIRAEAQSERQAIIEEARAEAQAAAQQVTERAHAQLQADAQQAKAELSREIGRIAVELAEKIVGQALSDGQATRATVEQFLAELESQAGSAEAGRR</sequence>
<dbReference type="InterPro" id="IPR050059">
    <property type="entry name" value="ATP_synthase_B_chain"/>
</dbReference>
<accession>A0A132N1S3</accession>
<dbReference type="GO" id="GO:0046961">
    <property type="term" value="F:proton-transporting ATPase activity, rotational mechanism"/>
    <property type="evidence" value="ECO:0007669"/>
    <property type="project" value="TreeGrafter"/>
</dbReference>
<evidence type="ECO:0000256" key="5">
    <source>
        <dbReference type="ARBA" id="ARBA00022547"/>
    </source>
</evidence>
<dbReference type="RefSeq" id="WP_066885058.1">
    <property type="nucleotide sequence ID" value="NZ_JYIJ01000016.1"/>
</dbReference>
<evidence type="ECO:0000256" key="15">
    <source>
        <dbReference type="RuleBase" id="RU003848"/>
    </source>
</evidence>
<evidence type="ECO:0000256" key="1">
    <source>
        <dbReference type="ARBA" id="ARBA00004162"/>
    </source>
</evidence>
<comment type="subcellular location">
    <subcellularLocation>
        <location evidence="1 14">Cell membrane</location>
        <topology evidence="1 14">Single-pass membrane protein</topology>
    </subcellularLocation>
</comment>
<gene>
    <name evidence="14" type="primary">atpF</name>
    <name evidence="17" type="ORF">TH66_09075</name>
    <name evidence="18" type="ORF">TR74_20765</name>
</gene>
<dbReference type="PANTHER" id="PTHR33445:SF1">
    <property type="entry name" value="ATP SYNTHASE SUBUNIT B"/>
    <property type="match status" value="1"/>
</dbReference>
<dbReference type="HAMAP" id="MF_01398">
    <property type="entry name" value="ATP_synth_b_bprime"/>
    <property type="match status" value="1"/>
</dbReference>
<proteinExistence type="inferred from homology"/>
<evidence type="ECO:0000256" key="13">
    <source>
        <dbReference type="ARBA" id="ARBA00025830"/>
    </source>
</evidence>
<dbReference type="NCBIfam" id="TIGR01144">
    <property type="entry name" value="ATP_synt_b"/>
    <property type="match status" value="1"/>
</dbReference>
<keyword evidence="5 14" id="KW-0138">CF(0)</keyword>
<dbReference type="OrthoDB" id="5243563at2"/>
<evidence type="ECO:0000256" key="6">
    <source>
        <dbReference type="ARBA" id="ARBA00022692"/>
    </source>
</evidence>
<dbReference type="Gene3D" id="1.20.5.620">
    <property type="entry name" value="F1F0 ATP synthase subunit B, membrane domain"/>
    <property type="match status" value="1"/>
</dbReference>
<dbReference type="PATRIC" id="fig|1469144.8.peg.3474"/>
<evidence type="ECO:0000256" key="7">
    <source>
        <dbReference type="ARBA" id="ARBA00022781"/>
    </source>
</evidence>
<evidence type="ECO:0000256" key="2">
    <source>
        <dbReference type="ARBA" id="ARBA00005513"/>
    </source>
</evidence>
<dbReference type="PANTHER" id="PTHR33445">
    <property type="entry name" value="ATP SYNTHASE SUBUNIT B', CHLOROPLASTIC"/>
    <property type="match status" value="1"/>
</dbReference>
<dbReference type="CDD" id="cd06503">
    <property type="entry name" value="ATP-synt_Fo_b"/>
    <property type="match status" value="1"/>
</dbReference>
<keyword evidence="11 14" id="KW-0066">ATP synthesis</keyword>
<evidence type="ECO:0000256" key="3">
    <source>
        <dbReference type="ARBA" id="ARBA00022448"/>
    </source>
</evidence>
<dbReference type="Proteomes" id="UP000070659">
    <property type="component" value="Unassembled WGS sequence"/>
</dbReference>
<evidence type="ECO:0000313" key="18">
    <source>
        <dbReference type="EMBL" id="KWX06831.1"/>
    </source>
</evidence>
<dbReference type="InterPro" id="IPR002146">
    <property type="entry name" value="ATP_synth_b/b'su_bac/chlpt"/>
</dbReference>
<reference evidence="17 20" key="2">
    <citation type="submission" date="2015-02" db="EMBL/GenBank/DDBJ databases">
        <title>Physiological reanalysis, assessment of diazotrophy, and genome sequences of multiple isolates of Streptomyces thermoautotrophicus.</title>
        <authorList>
            <person name="MacKellar D.C."/>
            <person name="Lieber L."/>
            <person name="Norman J."/>
            <person name="Bolger A."/>
            <person name="Tobin C."/>
            <person name="Murray J.W."/>
            <person name="Prell J."/>
        </authorList>
    </citation>
    <scope>NUCLEOTIDE SEQUENCE [LARGE SCALE GENOMIC DNA]</scope>
    <source>
        <strain evidence="17 20">UBT1</strain>
    </source>
</reference>
<evidence type="ECO:0000256" key="11">
    <source>
        <dbReference type="ARBA" id="ARBA00023310"/>
    </source>
</evidence>
<keyword evidence="7 14" id="KW-0375">Hydrogen ion transport</keyword>
<dbReference type="NCBIfam" id="NF004412">
    <property type="entry name" value="PRK05759.1-3"/>
    <property type="match status" value="1"/>
</dbReference>
<evidence type="ECO:0000256" key="4">
    <source>
        <dbReference type="ARBA" id="ARBA00022475"/>
    </source>
</evidence>
<comment type="similarity">
    <text evidence="2 14 15">Belongs to the ATPase B chain family.</text>
</comment>
<keyword evidence="8 14" id="KW-1133">Transmembrane helix</keyword>
<keyword evidence="10 14" id="KW-0472">Membrane</keyword>
<keyword evidence="16" id="KW-0175">Coiled coil</keyword>
<dbReference type="GO" id="GO:0005886">
    <property type="term" value="C:plasma membrane"/>
    <property type="evidence" value="ECO:0007669"/>
    <property type="project" value="UniProtKB-SubCell"/>
</dbReference>
<protein>
    <recommendedName>
        <fullName evidence="14">ATP synthase subunit b</fullName>
    </recommendedName>
    <alternativeName>
        <fullName evidence="14">ATP synthase F(0) sector subunit b</fullName>
    </alternativeName>
    <alternativeName>
        <fullName evidence="14">ATPase subunit I</fullName>
    </alternativeName>
    <alternativeName>
        <fullName evidence="14">F-type ATPase subunit b</fullName>
        <shortName evidence="14">F-ATPase subunit b</shortName>
    </alternativeName>
</protein>
<evidence type="ECO:0000256" key="16">
    <source>
        <dbReference type="SAM" id="Coils"/>
    </source>
</evidence>
<dbReference type="EMBL" id="JYIJ01000016">
    <property type="protein sequence ID" value="KWX04078.1"/>
    <property type="molecule type" value="Genomic_DNA"/>
</dbReference>
<dbReference type="InterPro" id="IPR005864">
    <property type="entry name" value="ATP_synth_F0_bsu_bac"/>
</dbReference>
<dbReference type="EMBL" id="JYIK01001086">
    <property type="protein sequence ID" value="KWX06831.1"/>
    <property type="molecule type" value="Genomic_DNA"/>
</dbReference>
<dbReference type="GO" id="GO:0046933">
    <property type="term" value="F:proton-transporting ATP synthase activity, rotational mechanism"/>
    <property type="evidence" value="ECO:0007669"/>
    <property type="project" value="UniProtKB-UniRule"/>
</dbReference>
<dbReference type="SUPFAM" id="SSF81573">
    <property type="entry name" value="F1F0 ATP synthase subunit B, membrane domain"/>
    <property type="match status" value="1"/>
</dbReference>